<proteinExistence type="predicted"/>
<gene>
    <name evidence="1" type="ordered locus">CV_2909</name>
</gene>
<accession>Q7NTZ4</accession>
<evidence type="ECO:0000313" key="2">
    <source>
        <dbReference type="Proteomes" id="UP000001424"/>
    </source>
</evidence>
<dbReference type="HOGENOM" id="CLU_2166509_0_0_4"/>
<evidence type="ECO:0000313" key="1">
    <source>
        <dbReference type="EMBL" id="AAQ60577.1"/>
    </source>
</evidence>
<dbReference type="AlphaFoldDB" id="Q7NTZ4"/>
<dbReference type="KEGG" id="cvi:CV_2909"/>
<keyword evidence="2" id="KW-1185">Reference proteome</keyword>
<protein>
    <submittedName>
        <fullName evidence="1">Uncharacterized protein</fullName>
    </submittedName>
</protein>
<dbReference type="EMBL" id="AE016825">
    <property type="protein sequence ID" value="AAQ60577.1"/>
    <property type="molecule type" value="Genomic_DNA"/>
</dbReference>
<name>Q7NTZ4_CHRVO</name>
<organism evidence="1 2">
    <name type="scientific">Chromobacterium violaceum (strain ATCC 12472 / DSM 30191 / JCM 1249 / CCUG 213 / NBRC 12614 / NCIMB 9131 / NCTC 9757 / MK)</name>
    <dbReference type="NCBI Taxonomy" id="243365"/>
    <lineage>
        <taxon>Bacteria</taxon>
        <taxon>Pseudomonadati</taxon>
        <taxon>Pseudomonadota</taxon>
        <taxon>Betaproteobacteria</taxon>
        <taxon>Neisseriales</taxon>
        <taxon>Chromobacteriaceae</taxon>
        <taxon>Chromobacterium</taxon>
    </lineage>
</organism>
<dbReference type="STRING" id="243365.CV_2909"/>
<sequence length="110" mass="12320">MHSSVDCWHIAKSDQNEYADSYLSHKRSIEDFNLIRIILCLVWSLMSCQASCFRRLTTGSEGERVDLGLIAGSGRRAWHVDIAAISVLYAKLGLSHRKKMPRLAVGDDGN</sequence>
<reference evidence="1 2" key="1">
    <citation type="journal article" date="2003" name="Proc. Natl. Acad. Sci. U.S.A.">
        <title>The complete genome sequence of Chromobacterium violaceum reveals remarkable and exploitable bacterial adaptability.</title>
        <authorList>
            <person name="Vasconcelos A.T.R."/>
            <person name="de Almeida D.F."/>
            <person name="Almeida F.C."/>
            <person name="de Almeida L.G.P."/>
            <person name="de Almeida R."/>
            <person name="Goncalves J.A.A."/>
            <person name="Andrade E.M."/>
            <person name="Antonio R.V."/>
            <person name="Araripe J."/>
            <person name="de Araujo M.F.F."/>
            <person name="Filho S.A."/>
            <person name="Azevedo V."/>
            <person name="Batista A.J."/>
            <person name="Bataus L.A.M."/>
            <person name="Batista J.S."/>
            <person name="Belo A."/>
            <person name="vander Berg C."/>
            <person name="Blamey J."/>
            <person name="Bogo M."/>
            <person name="Bonato S."/>
            <person name="Bordignon J."/>
            <person name="Brito C.A."/>
            <person name="Brocchi M."/>
            <person name="Burity H.A."/>
            <person name="Camargo A.A."/>
            <person name="Cardoso D.D.P."/>
            <person name="Carneiro N.P."/>
            <person name="Carraro D.M."/>
            <person name="Carvalho C.M.B."/>
            <person name="Cascardo J.C.M."/>
            <person name="Cavada B.S."/>
            <person name="Chueire L.M.O."/>
            <person name="Pasa T.B.C."/>
            <person name="Duran N."/>
            <person name="Fagundes N."/>
            <person name="Falcao C.L."/>
            <person name="Fantinatti F."/>
            <person name="Farias I.P."/>
            <person name="Felipe M.S.S."/>
            <person name="Ferrari L.P."/>
            <person name="Ferro J.A."/>
            <person name="Ferro M.I.T."/>
            <person name="Franco G.R."/>
            <person name="Freitas N.S.A."/>
            <person name="Furlan L.R."/>
            <person name="Gazzinelli R.T."/>
            <person name="Gomes E.A."/>
            <person name="Goncalves P.R."/>
            <person name="Grangeiro T.B."/>
            <person name="Grattapaglia D."/>
            <person name="Grisard E.C."/>
            <person name="Guimaraes C.T."/>
            <person name="Hanna E.S."/>
            <person name="Hungria M."/>
            <person name="Jardim S.N."/>
            <person name="Laurino J."/>
            <person name="Leoi L.C.T."/>
            <person name="Fassarella L."/>
            <person name="Lima A."/>
            <person name="Loureiro M.F."/>
            <person name="Lyra M.C.P."/>
            <person name="Macedo M."/>
            <person name="Madeira H.M.F."/>
            <person name="Manfio G.P."/>
            <person name="Maranhao A.Q."/>
            <person name="Martins W.S."/>
            <person name="di Mauro S.M.Z."/>
            <person name="de Medeiros S.R.B."/>
            <person name="Meissner R.D.V."/>
            <person name="Menck C.F.M."/>
            <person name="Moreira M.A.M."/>
            <person name="Nascimento F.F."/>
            <person name="Nicolas M.F."/>
            <person name="Oliveira J.G."/>
            <person name="Oliveira S.C."/>
            <person name="Paixao R.F.C."/>
            <person name="Parente J.A."/>
            <person name="Pedrosa F.O."/>
            <person name="Pena S.J.D."/>
            <person name="Perreira J.O."/>
            <person name="Perreira M."/>
            <person name="Pinto L.S.R.C."/>
            <person name="Pinto L.S."/>
            <person name="Porto J.I.R."/>
            <person name="Potrich D.P."/>
            <person name="Neto C.E.R."/>
            <person name="Reis A.M.M."/>
            <person name="Rigo L.U."/>
            <person name="Rondinelli E."/>
            <person name="dos Santos E.B.P."/>
            <person name="Santos F.R."/>
            <person name="Schneider M.P.C."/>
            <person name="Seuanez H.N."/>
            <person name="Silva A.M.R."/>
            <person name="da Silva A.L.C."/>
            <person name="Silva D.W."/>
            <person name="Silva R."/>
            <person name="Simoes I.C."/>
            <person name="Simon D."/>
            <person name="Soares C.M.A."/>
            <person name="Soares R.B.A."/>
            <person name="Souza E.M."/>
            <person name="Souza K.R.L."/>
            <person name="Souza R.C."/>
            <person name="Steffens M.B.R."/>
            <person name="Steindel M."/>
            <person name="Teixeira S.R."/>
            <person name="Urmenyi T."/>
            <person name="Vettore A."/>
            <person name="Wassem R."/>
            <person name="Zaha A."/>
            <person name="Simpson A.J.G."/>
        </authorList>
    </citation>
    <scope>NUCLEOTIDE SEQUENCE [LARGE SCALE GENOMIC DNA]</scope>
    <source>
        <strain evidence="2">ATCC 12472 / DSM 30191 / JCM 1249 / NBRC 12614 / NCIMB 9131 / NCTC 9757</strain>
    </source>
</reference>
<dbReference type="Proteomes" id="UP000001424">
    <property type="component" value="Chromosome"/>
</dbReference>